<dbReference type="PRINTS" id="PR00364">
    <property type="entry name" value="DISEASERSIST"/>
</dbReference>
<keyword evidence="2" id="KW-0547">Nucleotide-binding</keyword>
<dbReference type="Gene3D" id="3.80.10.10">
    <property type="entry name" value="Ribonuclease Inhibitor"/>
    <property type="match status" value="3"/>
</dbReference>
<accession>A0ABD1M625</accession>
<evidence type="ECO:0000313" key="8">
    <source>
        <dbReference type="Proteomes" id="UP001603857"/>
    </source>
</evidence>
<reference evidence="7 8" key="1">
    <citation type="submission" date="2024-08" db="EMBL/GenBank/DDBJ databases">
        <title>Insights into the chromosomal genome structure of Flemingia macrophylla.</title>
        <authorList>
            <person name="Ding Y."/>
            <person name="Zhao Y."/>
            <person name="Bi W."/>
            <person name="Wu M."/>
            <person name="Zhao G."/>
            <person name="Gong Y."/>
            <person name="Li W."/>
            <person name="Zhang P."/>
        </authorList>
    </citation>
    <scope>NUCLEOTIDE SEQUENCE [LARGE SCALE GENOMIC DNA]</scope>
    <source>
        <strain evidence="7">DYQJB</strain>
        <tissue evidence="7">Leaf</tissue>
    </source>
</reference>
<dbReference type="SUPFAM" id="SSF52540">
    <property type="entry name" value="P-loop containing nucleoside triphosphate hydrolases"/>
    <property type="match status" value="1"/>
</dbReference>
<organism evidence="7 8">
    <name type="scientific">Flemingia macrophylla</name>
    <dbReference type="NCBI Taxonomy" id="520843"/>
    <lineage>
        <taxon>Eukaryota</taxon>
        <taxon>Viridiplantae</taxon>
        <taxon>Streptophyta</taxon>
        <taxon>Embryophyta</taxon>
        <taxon>Tracheophyta</taxon>
        <taxon>Spermatophyta</taxon>
        <taxon>Magnoliopsida</taxon>
        <taxon>eudicotyledons</taxon>
        <taxon>Gunneridae</taxon>
        <taxon>Pentapetalae</taxon>
        <taxon>rosids</taxon>
        <taxon>fabids</taxon>
        <taxon>Fabales</taxon>
        <taxon>Fabaceae</taxon>
        <taxon>Papilionoideae</taxon>
        <taxon>50 kb inversion clade</taxon>
        <taxon>NPAAA clade</taxon>
        <taxon>indigoferoid/millettioid clade</taxon>
        <taxon>Phaseoleae</taxon>
        <taxon>Flemingia</taxon>
    </lineage>
</organism>
<evidence type="ECO:0008006" key="9">
    <source>
        <dbReference type="Google" id="ProtNLM"/>
    </source>
</evidence>
<protein>
    <recommendedName>
        <fullName evidence="9">NB-ARC domain-containing protein</fullName>
    </recommendedName>
</protein>
<dbReference type="Proteomes" id="UP001603857">
    <property type="component" value="Unassembled WGS sequence"/>
</dbReference>
<sequence length="1225" mass="139868">MSYNNNLKTLDENVRNLVATETTLRQRVPAGERMIDTVQNWQKDANKAISDAKKLIETEEDRWCLGKCPNLWTRNQQSKQFEQCIETISGVLKNSNFVGDISYREIPRVIDTPSSRDYVALNSRTEMLNDMKKTLEDPRIYMIGVHGMDGVGKKALVKELAWQLNNNGLFGCTALAQINRPLNSEDVQPVNEEDIQDRIAKILFGQELFERKDKLLRAGELRKKIKEQKGRVLIILEDVWRELPLKEMGIPFDEPDGCKIVLISTNLNLLTKMGTQKDFPLEPLSVEDSWILFKKVAGDVVDKDTIKSIAKEVSECCVGLPLLITAVAKGLRKKEESDWRDALEELEKLDRVELQETFYSTLKLSYNCLEDKDLQSLFLVIGSFGLNVIQTEDLFLYCLGLGFYGKRTLIEARKKHYNQIKNLIASSLLLEGEPECVRMHHLVRGVARSIVSKTPPTYPDQLHKCHCIIFPSYFSYGLPEKLNLPCGYELPEKLKFPELKLLLLYNGGNHMRKVPDNFFSEIEDVRTLSFREMSFTPSLPSSLLHLTNLRSLNLHGCDLKDIRGVENLTTLEILNLERSTIRELPKKISKLSSIRLLYLTNCSGLQVIPTNLLSSLKCLEELYLRGSGLFLRSVKGTEKENNYACLGELQKLHNLTTLEISIRDTSNLPRDLRFPTKLKRYTILIGYSLHRSRKWYGDSCGTSRKLGLTDSWWKSISLTTAEDVVFDKLKGVKDLLYELDVEGFPQLKHLHIKRSHELLHIINSRRRENSHLASAFPNLETLVLGSLENVEEICYGPLSTESFAKLKVITITCCDKLKNLLLYSLVRNLSQLREIDISYCQGMKEIVTMDKPEDEKELVKIEFPELHSLKLQELLMLQSICLPLTADKGNPSFRRTPLSLFNQQVVMPKLEELTLHTINACTIWDDEPLIQFCVQSLTTLTVIMCGRLTSLFSSSVAKALTKLQHLEIVRCSTLKQMFVGEEVQFSNLETLEIKYIGDLKSIWPNEVAPDSFCKLKEVKIVNCTSLNYVFSVSVAKELRQIQTLTIVECAIKNVVEEGGSCDMALVNLEISGCHNMKTIVPSSVEFPNLEQLNVARCNEVVNIITTSTTKCFPKLRSLVISSCKKLEEIYGSSDEGDAPSGEVAFMKLDKLMLIDLPKLKSFCNENYDFNFESRDSYRQMEVYLKECPLMETFCRGKLITPRNTIKRMVVMHMMEMMKNEDMTNI</sequence>
<evidence type="ECO:0000256" key="3">
    <source>
        <dbReference type="ARBA" id="ARBA00022821"/>
    </source>
</evidence>
<dbReference type="InterPro" id="IPR001611">
    <property type="entry name" value="Leu-rich_rpt"/>
</dbReference>
<name>A0ABD1M625_9FABA</name>
<dbReference type="InterPro" id="IPR042197">
    <property type="entry name" value="Apaf_helical"/>
</dbReference>
<dbReference type="Gene3D" id="1.10.8.430">
    <property type="entry name" value="Helical domain of apoptotic protease-activating factors"/>
    <property type="match status" value="1"/>
</dbReference>
<comment type="similarity">
    <text evidence="1">Belongs to the disease resistance NB-LRR family.</text>
</comment>
<feature type="domain" description="Disease resistance protein At4g27190-like leucine-rich repeats" evidence="6">
    <location>
        <begin position="910"/>
        <end position="1050"/>
    </location>
</feature>
<dbReference type="InterPro" id="IPR002182">
    <property type="entry name" value="NB-ARC"/>
</dbReference>
<feature type="domain" description="Disease resistance protein At4g27190-like leucine-rich repeats" evidence="6">
    <location>
        <begin position="1067"/>
        <end position="1169"/>
    </location>
</feature>
<dbReference type="Pfam" id="PF00931">
    <property type="entry name" value="NB-ARC"/>
    <property type="match status" value="1"/>
</dbReference>
<dbReference type="InterPro" id="IPR027417">
    <property type="entry name" value="P-loop_NTPase"/>
</dbReference>
<dbReference type="AlphaFoldDB" id="A0ABD1M625"/>
<gene>
    <name evidence="7" type="ORF">Fmac_018809</name>
</gene>
<dbReference type="GO" id="GO:0006952">
    <property type="term" value="P:defense response"/>
    <property type="evidence" value="ECO:0007669"/>
    <property type="project" value="UniProtKB-KW"/>
</dbReference>
<feature type="domain" description="NB-ARC" evidence="5">
    <location>
        <begin position="125"/>
        <end position="298"/>
    </location>
</feature>
<dbReference type="Gene3D" id="3.40.50.300">
    <property type="entry name" value="P-loop containing nucleotide triphosphate hydrolases"/>
    <property type="match status" value="1"/>
</dbReference>
<feature type="domain" description="Disease resistance protein At4g27190-like leucine-rich repeats" evidence="6">
    <location>
        <begin position="782"/>
        <end position="881"/>
    </location>
</feature>
<dbReference type="GO" id="GO:0005524">
    <property type="term" value="F:ATP binding"/>
    <property type="evidence" value="ECO:0007669"/>
    <property type="project" value="UniProtKB-KW"/>
</dbReference>
<proteinExistence type="inferred from homology"/>
<dbReference type="PROSITE" id="PS51450">
    <property type="entry name" value="LRR"/>
    <property type="match status" value="1"/>
</dbReference>
<dbReference type="EMBL" id="JBGMDY010000006">
    <property type="protein sequence ID" value="KAL2331228.1"/>
    <property type="molecule type" value="Genomic_DNA"/>
</dbReference>
<dbReference type="InterPro" id="IPR050905">
    <property type="entry name" value="Plant_NBS-LRR"/>
</dbReference>
<dbReference type="SUPFAM" id="SSF52058">
    <property type="entry name" value="L domain-like"/>
    <property type="match status" value="2"/>
</dbReference>
<comment type="caution">
    <text evidence="7">The sequence shown here is derived from an EMBL/GenBank/DDBJ whole genome shotgun (WGS) entry which is preliminary data.</text>
</comment>
<dbReference type="PANTHER" id="PTHR33463:SF203">
    <property type="entry name" value="AAA+ ATPASE DOMAIN-CONTAINING PROTEIN"/>
    <property type="match status" value="1"/>
</dbReference>
<keyword evidence="3" id="KW-0611">Plant defense</keyword>
<keyword evidence="8" id="KW-1185">Reference proteome</keyword>
<dbReference type="InterPro" id="IPR032675">
    <property type="entry name" value="LRR_dom_sf"/>
</dbReference>
<evidence type="ECO:0000259" key="6">
    <source>
        <dbReference type="Pfam" id="PF23247"/>
    </source>
</evidence>
<evidence type="ECO:0000256" key="4">
    <source>
        <dbReference type="ARBA" id="ARBA00022840"/>
    </source>
</evidence>
<evidence type="ECO:0000256" key="1">
    <source>
        <dbReference type="ARBA" id="ARBA00008894"/>
    </source>
</evidence>
<keyword evidence="4" id="KW-0067">ATP-binding</keyword>
<dbReference type="Pfam" id="PF23247">
    <property type="entry name" value="LRR_RPS2"/>
    <property type="match status" value="3"/>
</dbReference>
<evidence type="ECO:0000313" key="7">
    <source>
        <dbReference type="EMBL" id="KAL2331228.1"/>
    </source>
</evidence>
<dbReference type="InterPro" id="IPR057135">
    <property type="entry name" value="At4g27190-like_LRR"/>
</dbReference>
<evidence type="ECO:0000259" key="5">
    <source>
        <dbReference type="Pfam" id="PF00931"/>
    </source>
</evidence>
<dbReference type="PANTHER" id="PTHR33463">
    <property type="entry name" value="NB-ARC DOMAIN-CONTAINING PROTEIN-RELATED"/>
    <property type="match status" value="1"/>
</dbReference>
<evidence type="ECO:0000256" key="2">
    <source>
        <dbReference type="ARBA" id="ARBA00022741"/>
    </source>
</evidence>